<dbReference type="Gene3D" id="1.20.910.10">
    <property type="entry name" value="Heme oxygenase-like"/>
    <property type="match status" value="1"/>
</dbReference>
<dbReference type="EMBL" id="JAMXLX010000006">
    <property type="protein sequence ID" value="MCO5958616.1"/>
    <property type="molecule type" value="Genomic_DNA"/>
</dbReference>
<dbReference type="GO" id="GO:0005829">
    <property type="term" value="C:cytosol"/>
    <property type="evidence" value="ECO:0007669"/>
    <property type="project" value="TreeGrafter"/>
</dbReference>
<comment type="catalytic activity">
    <reaction evidence="1">
        <text>4-amino-5-aminomethyl-2-methylpyrimidine + H2O = 4-amino-5-hydroxymethyl-2-methylpyrimidine + NH4(+)</text>
        <dbReference type="Rhea" id="RHEA:31799"/>
        <dbReference type="ChEBI" id="CHEBI:15377"/>
        <dbReference type="ChEBI" id="CHEBI:16892"/>
        <dbReference type="ChEBI" id="CHEBI:28938"/>
        <dbReference type="ChEBI" id="CHEBI:63416"/>
        <dbReference type="EC" id="3.5.99.2"/>
    </reaction>
</comment>
<dbReference type="AlphaFoldDB" id="A0AAJ1BYI2"/>
<keyword evidence="1" id="KW-0784">Thiamine biosynthesis</keyword>
<evidence type="ECO:0000259" key="3">
    <source>
        <dbReference type="Pfam" id="PF03070"/>
    </source>
</evidence>
<comment type="function">
    <text evidence="1">Catalyzes an amino-pyrimidine hydrolysis reaction at the C5' of the pyrimidine moiety of thiamine compounds, a reaction that is part of a thiamine salvage pathway. Thus, catalyzes the conversion of 4-amino-5-aminomethyl-2-methylpyrimidine to 4-amino-5-hydroxymethyl-2-methylpyrimidine (HMP).</text>
</comment>
<dbReference type="Pfam" id="PF03070">
    <property type="entry name" value="TENA_THI-4"/>
    <property type="match status" value="1"/>
</dbReference>
<evidence type="ECO:0000256" key="1">
    <source>
        <dbReference type="PIRNR" id="PIRNR003170"/>
    </source>
</evidence>
<dbReference type="RefSeq" id="WP_250911879.1">
    <property type="nucleotide sequence ID" value="NZ_JAMXLX010000006.1"/>
</dbReference>
<dbReference type="InterPro" id="IPR016084">
    <property type="entry name" value="Haem_Oase-like_multi-hlx"/>
</dbReference>
<accession>A0AAJ1BYI2</accession>
<feature type="domain" description="Thiaminase-2/PQQC" evidence="3">
    <location>
        <begin position="14"/>
        <end position="210"/>
    </location>
</feature>
<evidence type="ECO:0000313" key="4">
    <source>
        <dbReference type="EMBL" id="MCO5958616.1"/>
    </source>
</evidence>
<dbReference type="InterPro" id="IPR050967">
    <property type="entry name" value="Thiamine_Salvage_TenA"/>
</dbReference>
<comment type="similarity">
    <text evidence="1">Belongs to the TenA family.</text>
</comment>
<comment type="pathway">
    <text evidence="1">Cofactor biosynthesis; thiamine diphosphate biosynthesis.</text>
</comment>
<comment type="catalytic activity">
    <reaction evidence="1">
        <text>thiamine + H2O = 5-(2-hydroxyethyl)-4-methylthiazole + 4-amino-5-hydroxymethyl-2-methylpyrimidine + H(+)</text>
        <dbReference type="Rhea" id="RHEA:17509"/>
        <dbReference type="ChEBI" id="CHEBI:15377"/>
        <dbReference type="ChEBI" id="CHEBI:15378"/>
        <dbReference type="ChEBI" id="CHEBI:16892"/>
        <dbReference type="ChEBI" id="CHEBI:17957"/>
        <dbReference type="ChEBI" id="CHEBI:18385"/>
        <dbReference type="EC" id="3.5.99.2"/>
    </reaction>
</comment>
<reference evidence="4" key="1">
    <citation type="submission" date="2022-06" db="EMBL/GenBank/DDBJ databases">
        <authorList>
            <person name="Sun Q."/>
        </authorList>
    </citation>
    <scope>NUCLEOTIDE SEQUENCE</scope>
    <source>
        <strain evidence="4">S101</strain>
    </source>
</reference>
<gene>
    <name evidence="4" type="ORF">NBH21_17710</name>
</gene>
<evidence type="ECO:0000256" key="2">
    <source>
        <dbReference type="PIRSR" id="PIRSR003170-1"/>
    </source>
</evidence>
<comment type="caution">
    <text evidence="4">The sequence shown here is derived from an EMBL/GenBank/DDBJ whole genome shotgun (WGS) entry which is preliminary data.</text>
</comment>
<protein>
    <recommendedName>
        <fullName evidence="1">Aminopyrimidine aminohydrolase</fullName>
        <ecNumber evidence="1">3.5.99.2</ecNumber>
    </recommendedName>
</protein>
<organism evidence="4 5">
    <name type="scientific">Ciceribacter sichuanensis</name>
    <dbReference type="NCBI Taxonomy" id="2949647"/>
    <lineage>
        <taxon>Bacteria</taxon>
        <taxon>Pseudomonadati</taxon>
        <taxon>Pseudomonadota</taxon>
        <taxon>Alphaproteobacteria</taxon>
        <taxon>Hyphomicrobiales</taxon>
        <taxon>Rhizobiaceae</taxon>
        <taxon>Ciceribacter</taxon>
    </lineage>
</organism>
<dbReference type="PIRSF" id="PIRSF003170">
    <property type="entry name" value="Pet18p"/>
    <property type="match status" value="1"/>
</dbReference>
<keyword evidence="1" id="KW-0378">Hydrolase</keyword>
<dbReference type="InterPro" id="IPR026285">
    <property type="entry name" value="TenA_E"/>
</dbReference>
<feature type="active site" description="Proton donor" evidence="2">
    <location>
        <position position="205"/>
    </location>
</feature>
<proteinExistence type="inferred from homology"/>
<dbReference type="PANTHER" id="PTHR43198">
    <property type="entry name" value="BIFUNCTIONAL TH2 PROTEIN"/>
    <property type="match status" value="1"/>
</dbReference>
<dbReference type="EC" id="3.5.99.2" evidence="1"/>
<name>A0AAJ1BYI2_9HYPH</name>
<dbReference type="PANTHER" id="PTHR43198:SF2">
    <property type="entry name" value="SI:CH1073-67J19.1-RELATED"/>
    <property type="match status" value="1"/>
</dbReference>
<dbReference type="SUPFAM" id="SSF48613">
    <property type="entry name" value="Heme oxygenase-like"/>
    <property type="match status" value="1"/>
</dbReference>
<dbReference type="InterPro" id="IPR004305">
    <property type="entry name" value="Thiaminase-2/PQQC"/>
</dbReference>
<evidence type="ECO:0000313" key="5">
    <source>
        <dbReference type="Proteomes" id="UP001155380"/>
    </source>
</evidence>
<sequence length="214" mass="24166">MTETLSEQILRENQPVFEAMVHHRFVEDIKADRLPKAVFERYLVFEGDFVDAAISIFAFAAAKADTIARKRWLIGVLDALANQQIAYFEKTFAERGIDPSAFDTAIPEVAAFRDGMVAIARDGGYLDTVAAMFAAEWMYWTWSKEAAATKISDPLLKEWVDLHAHEDFAAQARWLKAELDEAGKDMPAEERTRLSTIFGKAQALEITFHDAPYL</sequence>
<dbReference type="CDD" id="cd19358">
    <property type="entry name" value="TenA_E_Spr0628-like"/>
    <property type="match status" value="1"/>
</dbReference>
<dbReference type="GO" id="GO:0009228">
    <property type="term" value="P:thiamine biosynthetic process"/>
    <property type="evidence" value="ECO:0007669"/>
    <property type="project" value="UniProtKB-KW"/>
</dbReference>
<dbReference type="GO" id="GO:0050334">
    <property type="term" value="F:thiaminase activity"/>
    <property type="evidence" value="ECO:0007669"/>
    <property type="project" value="UniProtKB-UniRule"/>
</dbReference>
<dbReference type="Proteomes" id="UP001155380">
    <property type="component" value="Unassembled WGS sequence"/>
</dbReference>